<sequence length="103" mass="10942">MVKENERVHGPLECGACLLLGISKAIILGQGSPTSAKNRFAMQGRSSGHGPISYSGKLDHGLSGRRKGDNHALCGGHLCRPRAKRFSSCAVLSRRLGMNILTS</sequence>
<gene>
    <name evidence="2" type="ORF">HCBG_05862</name>
</gene>
<evidence type="ECO:0000313" key="2">
    <source>
        <dbReference type="EMBL" id="EEH05598.1"/>
    </source>
</evidence>
<accession>C0NRT2</accession>
<dbReference type="InParanoid" id="C0NRT2"/>
<name>C0NRT2_AJECG</name>
<dbReference type="AlphaFoldDB" id="C0NRT2"/>
<protein>
    <submittedName>
        <fullName evidence="2">Uncharacterized protein</fullName>
    </submittedName>
</protein>
<evidence type="ECO:0000256" key="1">
    <source>
        <dbReference type="SAM" id="MobiDB-lite"/>
    </source>
</evidence>
<keyword evidence="3" id="KW-1185">Reference proteome</keyword>
<dbReference type="RefSeq" id="XP_045286079.1">
    <property type="nucleotide sequence ID" value="XM_045432911.1"/>
</dbReference>
<reference evidence="2" key="1">
    <citation type="submission" date="2009-02" db="EMBL/GenBank/DDBJ databases">
        <title>The Genome Sequence of Ajellomyces capsulatus strain G186AR.</title>
        <authorList>
            <consortium name="The Broad Institute Genome Sequencing Platform"/>
            <person name="Champion M."/>
            <person name="Cuomo C."/>
            <person name="Ma L.-J."/>
            <person name="Henn M.R."/>
            <person name="Sil A."/>
            <person name="Goldman B."/>
            <person name="Young S.K."/>
            <person name="Kodira C.D."/>
            <person name="Zeng Q."/>
            <person name="Koehrsen M."/>
            <person name="Alvarado L."/>
            <person name="Berlin A."/>
            <person name="Borenstein D."/>
            <person name="Chen Z."/>
            <person name="Engels R."/>
            <person name="Freedman E."/>
            <person name="Gellesch M."/>
            <person name="Goldberg J."/>
            <person name="Griggs A."/>
            <person name="Gujja S."/>
            <person name="Heiman D."/>
            <person name="Hepburn T."/>
            <person name="Howarth C."/>
            <person name="Jen D."/>
            <person name="Larson L."/>
            <person name="Lewis B."/>
            <person name="Mehta T."/>
            <person name="Park D."/>
            <person name="Pearson M."/>
            <person name="Roberts A."/>
            <person name="Saif S."/>
            <person name="Shea T."/>
            <person name="Shenoy N."/>
            <person name="Sisk P."/>
            <person name="Stolte C."/>
            <person name="Sykes S."/>
            <person name="Walk T."/>
            <person name="White J."/>
            <person name="Yandava C."/>
            <person name="Klein B."/>
            <person name="McEwen J.G."/>
            <person name="Puccia R."/>
            <person name="Goldman G.H."/>
            <person name="Felipe M.S."/>
            <person name="Nino-Vega G."/>
            <person name="San-Blas G."/>
            <person name="Taylor J."/>
            <person name="Mendoza L."/>
            <person name="Galagan J."/>
            <person name="Nusbaum C."/>
            <person name="Birren B."/>
        </authorList>
    </citation>
    <scope>NUCLEOTIDE SEQUENCE</scope>
    <source>
        <strain evidence="2">G186AR</strain>
    </source>
</reference>
<feature type="region of interest" description="Disordered" evidence="1">
    <location>
        <begin position="43"/>
        <end position="63"/>
    </location>
</feature>
<evidence type="ECO:0000313" key="3">
    <source>
        <dbReference type="Proteomes" id="UP000001631"/>
    </source>
</evidence>
<dbReference type="Proteomes" id="UP000001631">
    <property type="component" value="Unassembled WGS sequence"/>
</dbReference>
<dbReference type="GeneID" id="69038878"/>
<dbReference type="HOGENOM" id="CLU_2262976_0_0_1"/>
<dbReference type="EMBL" id="GG663370">
    <property type="protein sequence ID" value="EEH05598.1"/>
    <property type="molecule type" value="Genomic_DNA"/>
</dbReference>
<proteinExistence type="predicted"/>
<organism evidence="2 3">
    <name type="scientific">Ajellomyces capsulatus (strain G186AR / H82 / ATCC MYA-2454 / RMSCC 2432)</name>
    <name type="common">Darling's disease fungus</name>
    <name type="synonym">Histoplasma capsulatum</name>
    <dbReference type="NCBI Taxonomy" id="447093"/>
    <lineage>
        <taxon>Eukaryota</taxon>
        <taxon>Fungi</taxon>
        <taxon>Dikarya</taxon>
        <taxon>Ascomycota</taxon>
        <taxon>Pezizomycotina</taxon>
        <taxon>Eurotiomycetes</taxon>
        <taxon>Eurotiomycetidae</taxon>
        <taxon>Onygenales</taxon>
        <taxon>Ajellomycetaceae</taxon>
        <taxon>Histoplasma</taxon>
    </lineage>
</organism>